<proteinExistence type="predicted"/>
<evidence type="ECO:0000259" key="1">
    <source>
        <dbReference type="Pfam" id="PF12697"/>
    </source>
</evidence>
<reference evidence="2" key="1">
    <citation type="submission" date="2015-10" db="EMBL/GenBank/DDBJ databases">
        <authorList>
            <person name="Gilbert D.G."/>
        </authorList>
    </citation>
    <scope>NUCLEOTIDE SEQUENCE</scope>
</reference>
<dbReference type="Pfam" id="PF12697">
    <property type="entry name" value="Abhydrolase_6"/>
    <property type="match status" value="1"/>
</dbReference>
<protein>
    <submittedName>
        <fullName evidence="2">Alpha/beta hydrolase fold</fullName>
    </submittedName>
</protein>
<dbReference type="EMBL" id="CZRL01000073">
    <property type="protein sequence ID" value="CUS51936.1"/>
    <property type="molecule type" value="Genomic_DNA"/>
</dbReference>
<dbReference type="InterPro" id="IPR050266">
    <property type="entry name" value="AB_hydrolase_sf"/>
</dbReference>
<name>A0A160TQY5_9ZZZZ</name>
<dbReference type="GO" id="GO:0016787">
    <property type="term" value="F:hydrolase activity"/>
    <property type="evidence" value="ECO:0007669"/>
    <property type="project" value="UniProtKB-KW"/>
</dbReference>
<dbReference type="SUPFAM" id="SSF53474">
    <property type="entry name" value="alpha/beta-Hydrolases"/>
    <property type="match status" value="1"/>
</dbReference>
<dbReference type="PANTHER" id="PTHR43798">
    <property type="entry name" value="MONOACYLGLYCEROL LIPASE"/>
    <property type="match status" value="1"/>
</dbReference>
<evidence type="ECO:0000313" key="2">
    <source>
        <dbReference type="EMBL" id="CUS51936.1"/>
    </source>
</evidence>
<dbReference type="InterPro" id="IPR000073">
    <property type="entry name" value="AB_hydrolase_1"/>
</dbReference>
<dbReference type="AlphaFoldDB" id="A0A160TQY5"/>
<organism evidence="2">
    <name type="scientific">hydrothermal vent metagenome</name>
    <dbReference type="NCBI Taxonomy" id="652676"/>
    <lineage>
        <taxon>unclassified sequences</taxon>
        <taxon>metagenomes</taxon>
        <taxon>ecological metagenomes</taxon>
    </lineage>
</organism>
<sequence length="255" mass="27396">MAGLYLRSGGTGGTTYLLLHGLGATGEVWDGLVDLIERNKAGRWLVPDFRGHGRSPWERPYTYGSLLDDLIPLIDEASRLVVIGHSMGGVVGLMLGGALPNVDRVLGVGIKVSWNETELEQMQALSTRPVRWWATQVEAVERYLKVSGLIGLVNPDSPTAQCGVMAGDDGQYRLAADPEIYTVGRPPVAELVQAARCEVMLACGEHDKMVGAGELSALGAAARQLSGLGHNAQVEGPEQIWLLVNEPLENNKEFS</sequence>
<dbReference type="InterPro" id="IPR029058">
    <property type="entry name" value="AB_hydrolase_fold"/>
</dbReference>
<accession>A0A160TQY5</accession>
<gene>
    <name evidence="2" type="ORF">MGWOODY_XGa274</name>
</gene>
<feature type="domain" description="AB hydrolase-1" evidence="1">
    <location>
        <begin position="17"/>
        <end position="239"/>
    </location>
</feature>
<dbReference type="Gene3D" id="3.40.50.1820">
    <property type="entry name" value="alpha/beta hydrolase"/>
    <property type="match status" value="1"/>
</dbReference>
<keyword evidence="2" id="KW-0378">Hydrolase</keyword>